<dbReference type="InterPro" id="IPR028098">
    <property type="entry name" value="Glyco_trans_4-like_N"/>
</dbReference>
<dbReference type="SUPFAM" id="SSF53756">
    <property type="entry name" value="UDP-Glycosyltransferase/glycogen phosphorylase"/>
    <property type="match status" value="1"/>
</dbReference>
<dbReference type="InterPro" id="IPR001296">
    <property type="entry name" value="Glyco_trans_1"/>
</dbReference>
<keyword evidence="1" id="KW-0472">Membrane</keyword>
<feature type="domain" description="Glycosyl transferase family 1" evidence="2">
    <location>
        <begin position="207"/>
        <end position="355"/>
    </location>
</feature>
<dbReference type="AlphaFoldDB" id="A0A7J3Z9H8"/>
<dbReference type="GO" id="GO:0016757">
    <property type="term" value="F:glycosyltransferase activity"/>
    <property type="evidence" value="ECO:0007669"/>
    <property type="project" value="InterPro"/>
</dbReference>
<protein>
    <submittedName>
        <fullName evidence="4">Glycosyltransferase family 1 protein</fullName>
    </submittedName>
</protein>
<evidence type="ECO:0000256" key="1">
    <source>
        <dbReference type="SAM" id="Phobius"/>
    </source>
</evidence>
<feature type="domain" description="Glycosyltransferase subfamily 4-like N-terminal" evidence="3">
    <location>
        <begin position="14"/>
        <end position="185"/>
    </location>
</feature>
<dbReference type="PANTHER" id="PTHR45947:SF3">
    <property type="entry name" value="SULFOQUINOVOSYL TRANSFERASE SQD2"/>
    <property type="match status" value="1"/>
</dbReference>
<dbReference type="Pfam" id="PF13439">
    <property type="entry name" value="Glyco_transf_4"/>
    <property type="match status" value="1"/>
</dbReference>
<dbReference type="Pfam" id="PF00534">
    <property type="entry name" value="Glycos_transf_1"/>
    <property type="match status" value="1"/>
</dbReference>
<organism evidence="4">
    <name type="scientific">Ignisphaera aggregans</name>
    <dbReference type="NCBI Taxonomy" id="334771"/>
    <lineage>
        <taxon>Archaea</taxon>
        <taxon>Thermoproteota</taxon>
        <taxon>Thermoprotei</taxon>
        <taxon>Desulfurococcales</taxon>
        <taxon>Desulfurococcaceae</taxon>
        <taxon>Ignisphaera</taxon>
    </lineage>
</organism>
<gene>
    <name evidence="4" type="ORF">ENM66_07710</name>
</gene>
<evidence type="ECO:0000259" key="3">
    <source>
        <dbReference type="Pfam" id="PF13439"/>
    </source>
</evidence>
<keyword evidence="4" id="KW-0808">Transferase</keyword>
<evidence type="ECO:0000313" key="4">
    <source>
        <dbReference type="EMBL" id="HHQ51215.1"/>
    </source>
</evidence>
<name>A0A7J3Z9H8_9CREN</name>
<proteinExistence type="predicted"/>
<dbReference type="CDD" id="cd03801">
    <property type="entry name" value="GT4_PimA-like"/>
    <property type="match status" value="1"/>
</dbReference>
<keyword evidence="1" id="KW-1133">Transmembrane helix</keyword>
<dbReference type="InterPro" id="IPR050194">
    <property type="entry name" value="Glycosyltransferase_grp1"/>
</dbReference>
<dbReference type="Gene3D" id="3.40.50.2000">
    <property type="entry name" value="Glycogen Phosphorylase B"/>
    <property type="match status" value="2"/>
</dbReference>
<comment type="caution">
    <text evidence="4">The sequence shown here is derived from an EMBL/GenBank/DDBJ whole genome shotgun (WGS) entry which is preliminary data.</text>
</comment>
<reference evidence="4" key="1">
    <citation type="journal article" date="2020" name="mSystems">
        <title>Genome- and Community-Level Interaction Insights into Carbon Utilization and Element Cycling Functions of Hydrothermarchaeota in Hydrothermal Sediment.</title>
        <authorList>
            <person name="Zhou Z."/>
            <person name="Liu Y."/>
            <person name="Xu W."/>
            <person name="Pan J."/>
            <person name="Luo Z.H."/>
            <person name="Li M."/>
        </authorList>
    </citation>
    <scope>NUCLEOTIDE SEQUENCE [LARGE SCALE GENOMIC DNA]</scope>
    <source>
        <strain evidence="4">SpSt-1105</strain>
    </source>
</reference>
<dbReference type="EMBL" id="DRYQ01000114">
    <property type="protein sequence ID" value="HHQ51215.1"/>
    <property type="molecule type" value="Genomic_DNA"/>
</dbReference>
<keyword evidence="1" id="KW-0812">Transmembrane</keyword>
<evidence type="ECO:0000259" key="2">
    <source>
        <dbReference type="Pfam" id="PF00534"/>
    </source>
</evidence>
<feature type="transmembrane region" description="Helical" evidence="1">
    <location>
        <begin position="89"/>
        <end position="111"/>
    </location>
</feature>
<accession>A0A7J3Z9H8</accession>
<sequence length="389" mass="44183">MRILLVNYMDTLMPGGINTVVRELAKHLAKKGHYVVVFNPSWSGRKQCYREFGNLTIIRGHNFNRALYGLNIRNFMYILKLMKRFRPDIIHLHGFHNLFIPLTIILIKLFYPSKLVVFSPHYAPGGHASSLSSKVFKLYSITVGKILYKLIDAMVCSSLFELKSFVNIVGLNSTEKLSLIPHGVSYEPSLCRQYITPSVKKIVEDNASESYQRVLKLLYVGYLLEYKGVQDVIKALARLNREFGIGATLTVIGEGPYKPALIKLAKQLGVIDSVIWKPFVKREELIKNYCQTDVFVFLSRGEMFGLVAYEALALSKPVIVAKKAALIECCYKYANCICVESAEELAEKIIELLNRLHTSTNLKSPPSWSEIVTKYLELYSQIRNVRGDV</sequence>
<dbReference type="PANTHER" id="PTHR45947">
    <property type="entry name" value="SULFOQUINOVOSYL TRANSFERASE SQD2"/>
    <property type="match status" value="1"/>
</dbReference>